<dbReference type="PROSITE" id="PS51746">
    <property type="entry name" value="PPM_2"/>
    <property type="match status" value="1"/>
</dbReference>
<organism evidence="5 6">
    <name type="scientific">Blepharisma stoltei</name>
    <dbReference type="NCBI Taxonomy" id="1481888"/>
    <lineage>
        <taxon>Eukaryota</taxon>
        <taxon>Sar</taxon>
        <taxon>Alveolata</taxon>
        <taxon>Ciliophora</taxon>
        <taxon>Postciliodesmatophora</taxon>
        <taxon>Heterotrichea</taxon>
        <taxon>Heterotrichida</taxon>
        <taxon>Blepharismidae</taxon>
        <taxon>Blepharisma</taxon>
    </lineage>
</organism>
<gene>
    <name evidence="5" type="ORF">BSTOLATCC_MIC27737</name>
</gene>
<dbReference type="PANTHER" id="PTHR47992">
    <property type="entry name" value="PROTEIN PHOSPHATASE"/>
    <property type="match status" value="1"/>
</dbReference>
<evidence type="ECO:0000256" key="3">
    <source>
        <dbReference type="SAM" id="MobiDB-lite"/>
    </source>
</evidence>
<dbReference type="GO" id="GO:0004722">
    <property type="term" value="F:protein serine/threonine phosphatase activity"/>
    <property type="evidence" value="ECO:0007669"/>
    <property type="project" value="InterPro"/>
</dbReference>
<protein>
    <recommendedName>
        <fullName evidence="4">PPM-type phosphatase domain-containing protein</fullName>
    </recommendedName>
</protein>
<proteinExistence type="predicted"/>
<keyword evidence="6" id="KW-1185">Reference proteome</keyword>
<dbReference type="AlphaFoldDB" id="A0AAU9J5U0"/>
<feature type="region of interest" description="Disordered" evidence="3">
    <location>
        <begin position="415"/>
        <end position="459"/>
    </location>
</feature>
<feature type="domain" description="PPM-type phosphatase" evidence="4">
    <location>
        <begin position="72"/>
        <end position="402"/>
    </location>
</feature>
<keyword evidence="2" id="KW-0472">Membrane</keyword>
<evidence type="ECO:0000313" key="5">
    <source>
        <dbReference type="EMBL" id="CAG9321169.1"/>
    </source>
</evidence>
<dbReference type="InterPro" id="IPR001932">
    <property type="entry name" value="PPM-type_phosphatase-like_dom"/>
</dbReference>
<name>A0AAU9J5U0_9CILI</name>
<dbReference type="InterPro" id="IPR036457">
    <property type="entry name" value="PPM-type-like_dom_sf"/>
</dbReference>
<comment type="subcellular location">
    <subcellularLocation>
        <location evidence="1">Membrane</location>
    </subcellularLocation>
</comment>
<dbReference type="CDD" id="cd00143">
    <property type="entry name" value="PP2Cc"/>
    <property type="match status" value="1"/>
</dbReference>
<dbReference type="EMBL" id="CAJZBQ010000027">
    <property type="protein sequence ID" value="CAG9321169.1"/>
    <property type="molecule type" value="Genomic_DNA"/>
</dbReference>
<dbReference type="SMART" id="SM00332">
    <property type="entry name" value="PP2Cc"/>
    <property type="match status" value="1"/>
</dbReference>
<evidence type="ECO:0000256" key="2">
    <source>
        <dbReference type="ARBA" id="ARBA00023136"/>
    </source>
</evidence>
<comment type="caution">
    <text evidence="5">The sequence shown here is derived from an EMBL/GenBank/DDBJ whole genome shotgun (WGS) entry which is preliminary data.</text>
</comment>
<evidence type="ECO:0000259" key="4">
    <source>
        <dbReference type="PROSITE" id="PS51746"/>
    </source>
</evidence>
<dbReference type="InterPro" id="IPR015655">
    <property type="entry name" value="PP2C"/>
</dbReference>
<accession>A0AAU9J5U0</accession>
<dbReference type="Pfam" id="PF00481">
    <property type="entry name" value="PP2C"/>
    <property type="match status" value="1"/>
</dbReference>
<dbReference type="GO" id="GO:0016020">
    <property type="term" value="C:membrane"/>
    <property type="evidence" value="ECO:0007669"/>
    <property type="project" value="UniProtKB-SubCell"/>
</dbReference>
<evidence type="ECO:0000256" key="1">
    <source>
        <dbReference type="ARBA" id="ARBA00004370"/>
    </source>
</evidence>
<reference evidence="5" key="1">
    <citation type="submission" date="2021-09" db="EMBL/GenBank/DDBJ databases">
        <authorList>
            <consortium name="AG Swart"/>
            <person name="Singh M."/>
            <person name="Singh A."/>
            <person name="Seah K."/>
            <person name="Emmerich C."/>
        </authorList>
    </citation>
    <scope>NUCLEOTIDE SEQUENCE</scope>
    <source>
        <strain evidence="5">ATCC30299</strain>
    </source>
</reference>
<dbReference type="Gene3D" id="3.60.40.10">
    <property type="entry name" value="PPM-type phosphatase domain"/>
    <property type="match status" value="1"/>
</dbReference>
<feature type="region of interest" description="Disordered" evidence="3">
    <location>
        <begin position="1"/>
        <end position="20"/>
    </location>
</feature>
<feature type="compositionally biased region" description="Basic and acidic residues" evidence="3">
    <location>
        <begin position="441"/>
        <end position="459"/>
    </location>
</feature>
<dbReference type="Proteomes" id="UP001162131">
    <property type="component" value="Unassembled WGS sequence"/>
</dbReference>
<dbReference type="SUPFAM" id="SSF81606">
    <property type="entry name" value="PP2C-like"/>
    <property type="match status" value="1"/>
</dbReference>
<sequence>MGSCNSMSKTKNSIKPQISQSIDKREFPRTGLVKIKKRNNIGKVTSVHDLSFELTEPKFVISKLLNLGDQRIWASACILPGFDPHKEQDKKCQDFSLFACDGESIFLAEFDGHGPVGEKVVEFCGNIVQNEYNSAKLLYQANPPDFLTNITLKCDEELRKPSSGIDVTRSGSTEVLCLIHNNTIFSASVGDSRAVLATTCPPLRPPAPQAALNKDRQLLEEANKRRNSVVNPLIHSVQLTKDQKPEDPDELARIYKAGGRVQRLTDEHGNKIGPYRVWEMNANSPGLAMSRSIGDTIGSRLGVIASPITTVHHMSVGDDCFLIAASDGVWDVFENKDAVNFVEYYRNKCKRDITERPHVDKVSYENTCIAHLLCEEARIRWYAIVGEEDVLIDDISCVIIEFRSESVGITRESGVLPDANTQAMNPEEHNQLKRAPTTHEVQVRDPRRGSVVTDRIELE</sequence>
<evidence type="ECO:0000313" key="6">
    <source>
        <dbReference type="Proteomes" id="UP001162131"/>
    </source>
</evidence>